<comment type="caution">
    <text evidence="2">The sequence shown here is derived from an EMBL/GenBank/DDBJ whole genome shotgun (WGS) entry which is preliminary data.</text>
</comment>
<dbReference type="EMBL" id="BSTK01000004">
    <property type="protein sequence ID" value="GLY85477.1"/>
    <property type="molecule type" value="Genomic_DNA"/>
</dbReference>
<evidence type="ECO:0000256" key="1">
    <source>
        <dbReference type="SAM" id="Phobius"/>
    </source>
</evidence>
<keyword evidence="1" id="KW-0472">Membrane</keyword>
<proteinExistence type="predicted"/>
<keyword evidence="1" id="KW-1133">Transmembrane helix</keyword>
<feature type="transmembrane region" description="Helical" evidence="1">
    <location>
        <begin position="21"/>
        <end position="41"/>
    </location>
</feature>
<dbReference type="Proteomes" id="UP001165074">
    <property type="component" value="Unassembled WGS sequence"/>
</dbReference>
<evidence type="ECO:0000313" key="2">
    <source>
        <dbReference type="EMBL" id="GLY85477.1"/>
    </source>
</evidence>
<organism evidence="2 3">
    <name type="scientific">Actinoallomurus iriomotensis</name>
    <dbReference type="NCBI Taxonomy" id="478107"/>
    <lineage>
        <taxon>Bacteria</taxon>
        <taxon>Bacillati</taxon>
        <taxon>Actinomycetota</taxon>
        <taxon>Actinomycetes</taxon>
        <taxon>Streptosporangiales</taxon>
        <taxon>Thermomonosporaceae</taxon>
        <taxon>Actinoallomurus</taxon>
    </lineage>
</organism>
<gene>
    <name evidence="2" type="ORF">Airi02_034060</name>
</gene>
<protein>
    <submittedName>
        <fullName evidence="2">Uncharacterized protein</fullName>
    </submittedName>
</protein>
<name>A0A9W6W077_9ACTN</name>
<dbReference type="RefSeq" id="WP_285572402.1">
    <property type="nucleotide sequence ID" value="NZ_BSTK01000004.1"/>
</dbReference>
<dbReference type="AlphaFoldDB" id="A0A9W6W077"/>
<reference evidence="2" key="1">
    <citation type="submission" date="2023-03" db="EMBL/GenBank/DDBJ databases">
        <title>Actinoallomurus iriomotensis NBRC 103684.</title>
        <authorList>
            <person name="Ichikawa N."/>
            <person name="Sato H."/>
            <person name="Tonouchi N."/>
        </authorList>
    </citation>
    <scope>NUCLEOTIDE SEQUENCE</scope>
    <source>
        <strain evidence="2">NBRC 103684</strain>
    </source>
</reference>
<accession>A0A9W6W077</accession>
<evidence type="ECO:0000313" key="3">
    <source>
        <dbReference type="Proteomes" id="UP001165074"/>
    </source>
</evidence>
<sequence length="110" mass="11798">MDDRPARADAPPGRRLIPEQVHAAAFLTYTLAVSMLGFAVAGSRATFAEPTGQTFDGTPCYGTTGDGICQKSPPGAPALMVLALLLLERSRNTPERHPRRFECQAAALWT</sequence>
<keyword evidence="1" id="KW-0812">Transmembrane</keyword>
<keyword evidence="3" id="KW-1185">Reference proteome</keyword>